<dbReference type="Pfam" id="PF10037">
    <property type="entry name" value="MRP-S27"/>
    <property type="match status" value="1"/>
</dbReference>
<gene>
    <name evidence="3" type="ORF">PENTCL1PPCAC_22882</name>
</gene>
<organism evidence="3 4">
    <name type="scientific">Pristionchus entomophagus</name>
    <dbReference type="NCBI Taxonomy" id="358040"/>
    <lineage>
        <taxon>Eukaryota</taxon>
        <taxon>Metazoa</taxon>
        <taxon>Ecdysozoa</taxon>
        <taxon>Nematoda</taxon>
        <taxon>Chromadorea</taxon>
        <taxon>Rhabditida</taxon>
        <taxon>Rhabditina</taxon>
        <taxon>Diplogasteromorpha</taxon>
        <taxon>Diplogasteroidea</taxon>
        <taxon>Neodiplogasteridae</taxon>
        <taxon>Pristionchus</taxon>
    </lineage>
</organism>
<name>A0AAV5U299_9BILA</name>
<dbReference type="EMBL" id="BTSX01000005">
    <property type="protein sequence ID" value="GMT00708.1"/>
    <property type="molecule type" value="Genomic_DNA"/>
</dbReference>
<evidence type="ECO:0000256" key="2">
    <source>
        <dbReference type="SAM" id="Coils"/>
    </source>
</evidence>
<dbReference type="Proteomes" id="UP001432027">
    <property type="component" value="Unassembled WGS sequence"/>
</dbReference>
<dbReference type="PANTHER" id="PTHR21393">
    <property type="entry name" value="MITOCHONDRIAL 28S RIBOSOMAL PROTEIN S27"/>
    <property type="match status" value="1"/>
</dbReference>
<evidence type="ECO:0000256" key="1">
    <source>
        <dbReference type="ARBA" id="ARBA00004173"/>
    </source>
</evidence>
<accession>A0AAV5U299</accession>
<dbReference type="InterPro" id="IPR019266">
    <property type="entry name" value="Ribosomal_mS27"/>
</dbReference>
<evidence type="ECO:0000313" key="4">
    <source>
        <dbReference type="Proteomes" id="UP001432027"/>
    </source>
</evidence>
<keyword evidence="2" id="KW-0175">Coiled coil</keyword>
<proteinExistence type="predicted"/>
<dbReference type="PANTHER" id="PTHR21393:SF0">
    <property type="entry name" value="SMALL RIBOSOMAL SUBUNIT PROTEIN MS27"/>
    <property type="match status" value="1"/>
</dbReference>
<dbReference type="GO" id="GO:0005739">
    <property type="term" value="C:mitochondrion"/>
    <property type="evidence" value="ECO:0007669"/>
    <property type="project" value="UniProtKB-SubCell"/>
</dbReference>
<dbReference type="AlphaFoldDB" id="A0AAV5U299"/>
<protein>
    <submittedName>
        <fullName evidence="3">Uncharacterized protein</fullName>
    </submittedName>
</protein>
<feature type="coiled-coil region" evidence="2">
    <location>
        <begin position="173"/>
        <end position="220"/>
    </location>
</feature>
<evidence type="ECO:0000313" key="3">
    <source>
        <dbReference type="EMBL" id="GMT00708.1"/>
    </source>
</evidence>
<comment type="caution">
    <text evidence="3">The sequence shown here is derived from an EMBL/GenBank/DDBJ whole genome shotgun (WGS) entry which is preliminary data.</text>
</comment>
<reference evidence="3" key="1">
    <citation type="submission" date="2023-10" db="EMBL/GenBank/DDBJ databases">
        <title>Genome assembly of Pristionchus species.</title>
        <authorList>
            <person name="Yoshida K."/>
            <person name="Sommer R.J."/>
        </authorList>
    </citation>
    <scope>NUCLEOTIDE SEQUENCE</scope>
    <source>
        <strain evidence="3">RS0144</strain>
    </source>
</reference>
<keyword evidence="4" id="KW-1185">Reference proteome</keyword>
<dbReference type="InterPro" id="IPR034913">
    <property type="entry name" value="mS27/PTCD2"/>
</dbReference>
<comment type="subcellular location">
    <subcellularLocation>
        <location evidence="1">Mitochondrion</location>
    </subcellularLocation>
</comment>
<sequence>MTQQEEYGSELLNCLCLYSCLRWTELPFEERMDEKEEEEEINDEDIVTLKMAFLKNDLNDNHLDLNDLPSLVAKTLLWLTRESKIDQSLKRSIESVSTVIVGNGRPSMDRLSPNSARLIHSYLSTLPESSEEDKQYIEKLKEVGEKEKDVATLSETVLSYVKSIQEQEEKALMDKQKKKFDEWNERRRNLIEVQTKRLQLKMTRREMEKELVQLGEEEQRLFFFENRLLLEKSARENEEIAKETASFK</sequence>